<reference evidence="3 4" key="1">
    <citation type="submission" date="2019-05" db="EMBL/GenBank/DDBJ databases">
        <title>Emergence of the Ug99 lineage of the wheat stem rust pathogen through somatic hybridization.</title>
        <authorList>
            <person name="Li F."/>
            <person name="Upadhyaya N.M."/>
            <person name="Sperschneider J."/>
            <person name="Matny O."/>
            <person name="Nguyen-Phuc H."/>
            <person name="Mago R."/>
            <person name="Raley C."/>
            <person name="Miller M.E."/>
            <person name="Silverstein K.A.T."/>
            <person name="Henningsen E."/>
            <person name="Hirsch C.D."/>
            <person name="Visser B."/>
            <person name="Pretorius Z.A."/>
            <person name="Steffenson B.J."/>
            <person name="Schwessinger B."/>
            <person name="Dodds P.N."/>
            <person name="Figueroa M."/>
        </authorList>
    </citation>
    <scope>NUCLEOTIDE SEQUENCE [LARGE SCALE GENOMIC DNA]</scope>
    <source>
        <strain evidence="1">21-0</strain>
        <strain evidence="2 4">Ug99</strain>
    </source>
</reference>
<organism evidence="1 3">
    <name type="scientific">Puccinia graminis f. sp. tritici</name>
    <dbReference type="NCBI Taxonomy" id="56615"/>
    <lineage>
        <taxon>Eukaryota</taxon>
        <taxon>Fungi</taxon>
        <taxon>Dikarya</taxon>
        <taxon>Basidiomycota</taxon>
        <taxon>Pucciniomycotina</taxon>
        <taxon>Pucciniomycetes</taxon>
        <taxon>Pucciniales</taxon>
        <taxon>Pucciniaceae</taxon>
        <taxon>Puccinia</taxon>
    </lineage>
</organism>
<comment type="caution">
    <text evidence="1">The sequence shown here is derived from an EMBL/GenBank/DDBJ whole genome shotgun (WGS) entry which is preliminary data.</text>
</comment>
<name>A0A5B0PL05_PUCGR</name>
<keyword evidence="3" id="KW-1185">Reference proteome</keyword>
<protein>
    <submittedName>
        <fullName evidence="1">Uncharacterized protein</fullName>
    </submittedName>
</protein>
<dbReference type="AlphaFoldDB" id="A0A5B0PL05"/>
<dbReference type="EMBL" id="VSWC01000053">
    <property type="protein sequence ID" value="KAA1101736.1"/>
    <property type="molecule type" value="Genomic_DNA"/>
</dbReference>
<evidence type="ECO:0000313" key="2">
    <source>
        <dbReference type="EMBL" id="KAA1136245.1"/>
    </source>
</evidence>
<dbReference type="Proteomes" id="UP000324748">
    <property type="component" value="Unassembled WGS sequence"/>
</dbReference>
<dbReference type="Proteomes" id="UP000325313">
    <property type="component" value="Unassembled WGS sequence"/>
</dbReference>
<evidence type="ECO:0000313" key="1">
    <source>
        <dbReference type="EMBL" id="KAA1101736.1"/>
    </source>
</evidence>
<sequence length="107" mass="11491">MQMNTPKKTSAKTTCSKTMNKSLALETHPMTRAVSPQGIEATETAVPTLIEGSQDSGGDDSLDLISKNPELTVETLQEIAEKTAIPPESELSATVEMVKDKICASRR</sequence>
<gene>
    <name evidence="1" type="ORF">PGT21_028809</name>
    <name evidence="2" type="ORF">PGTUg99_011828</name>
</gene>
<dbReference type="EMBL" id="VDEP01000035">
    <property type="protein sequence ID" value="KAA1136245.1"/>
    <property type="molecule type" value="Genomic_DNA"/>
</dbReference>
<accession>A0A5B0PL05</accession>
<evidence type="ECO:0000313" key="3">
    <source>
        <dbReference type="Proteomes" id="UP000324748"/>
    </source>
</evidence>
<evidence type="ECO:0000313" key="4">
    <source>
        <dbReference type="Proteomes" id="UP000325313"/>
    </source>
</evidence>
<proteinExistence type="predicted"/>